<evidence type="ECO:0000259" key="6">
    <source>
        <dbReference type="PROSITE" id="PS50016"/>
    </source>
</evidence>
<keyword evidence="1" id="KW-0479">Metal-binding</keyword>
<dbReference type="InterPro" id="IPR019787">
    <property type="entry name" value="Znf_PHD-finger"/>
</dbReference>
<dbReference type="PANTHER" id="PTHR12618">
    <property type="entry name" value="PHD AND RING FINGER DOMAIN-CONTAINING PROTEIN 1"/>
    <property type="match status" value="1"/>
</dbReference>
<dbReference type="InterPro" id="IPR047157">
    <property type="entry name" value="PHRF1/Atg35"/>
</dbReference>
<dbReference type="SMART" id="SM00184">
    <property type="entry name" value="RING"/>
    <property type="match status" value="1"/>
</dbReference>
<feature type="compositionally biased region" description="Low complexity" evidence="5">
    <location>
        <begin position="387"/>
        <end position="396"/>
    </location>
</feature>
<dbReference type="Pfam" id="PF13639">
    <property type="entry name" value="zf-RING_2"/>
    <property type="match status" value="1"/>
</dbReference>
<feature type="compositionally biased region" description="Basic and acidic residues" evidence="5">
    <location>
        <begin position="32"/>
        <end position="43"/>
    </location>
</feature>
<dbReference type="InterPro" id="IPR001841">
    <property type="entry name" value="Znf_RING"/>
</dbReference>
<keyword evidence="2 4" id="KW-0863">Zinc-finger</keyword>
<dbReference type="InterPro" id="IPR011011">
    <property type="entry name" value="Znf_FYVE_PHD"/>
</dbReference>
<feature type="domain" description="PHD-type" evidence="6">
    <location>
        <begin position="142"/>
        <end position="191"/>
    </location>
</feature>
<dbReference type="PROSITE" id="PS50089">
    <property type="entry name" value="ZF_RING_2"/>
    <property type="match status" value="1"/>
</dbReference>
<evidence type="ECO:0000256" key="1">
    <source>
        <dbReference type="ARBA" id="ARBA00022723"/>
    </source>
</evidence>
<evidence type="ECO:0000259" key="7">
    <source>
        <dbReference type="PROSITE" id="PS50089"/>
    </source>
</evidence>
<feature type="compositionally biased region" description="Polar residues" evidence="5">
    <location>
        <begin position="528"/>
        <end position="538"/>
    </location>
</feature>
<accession>A0A7C8ME41</accession>
<name>A0A7C8ME41_9PLEO</name>
<feature type="region of interest" description="Disordered" evidence="5">
    <location>
        <begin position="17"/>
        <end position="61"/>
    </location>
</feature>
<organism evidence="8 9">
    <name type="scientific">Massariosphaeria phaeospora</name>
    <dbReference type="NCBI Taxonomy" id="100035"/>
    <lineage>
        <taxon>Eukaryota</taxon>
        <taxon>Fungi</taxon>
        <taxon>Dikarya</taxon>
        <taxon>Ascomycota</taxon>
        <taxon>Pezizomycotina</taxon>
        <taxon>Dothideomycetes</taxon>
        <taxon>Pleosporomycetidae</taxon>
        <taxon>Pleosporales</taxon>
        <taxon>Pleosporales incertae sedis</taxon>
        <taxon>Massariosphaeria</taxon>
    </lineage>
</organism>
<sequence>MTETCIVCLGDLASADEKPPAAAADGSLAVDTPKDGADAERHPGPLQKVVPPPSESTPKDDDLVAHLLPCGHNLHNECLKPWVERANSCPICRVNFNMVQLSARVGGTTVSSYAVQEKQQVADIDPSMIIDEDPLLENDGSYDACMVCEQFGDSSLLLFCNNCDQLCHVFCAGLDRMPTRGAWLCHSCREVPAALEAADQQQSSHGPAAYVNGRSRRYTRAPDEWSGVWQAVFDRTNLDLEFPFDDEDDQSEIRSEVQQRQEIEVREHRLEVARGMGAEDQFRAAIDNIPSSGSRPRPSNSALHHEGPKTPKDPDSQEELRAWNLFEKAKAQRTQQEGPPPSNVSDSRRRKRRSIDSTPTDEAAREEQQPERKFKRPRTRTNIVEGAESSATAAARQADERRTSTYEPAHMPSGESSAAPNFLQSLLREVEVNREAELEREIAAPQPKRIIVDRACSPQGSSPGLSPVYPLRHGMSTPPPFNLNLDAQKSPGYSPYSPKDEETRAGRRALPNYSPGLTSPPRSKDSSPTRSGQLSYSTKYEMQRMVTIALKPVYQKKEISKKEYTAINRDVSHLLYDMIGDSGADALSKHDAREKWQKVASDEVMGAVKALRANGSVASPVADDSASSSS</sequence>
<protein>
    <recommendedName>
        <fullName evidence="10">PHD and RING finger domain-containing protein</fullName>
    </recommendedName>
</protein>
<feature type="compositionally biased region" description="Basic and acidic residues" evidence="5">
    <location>
        <begin position="362"/>
        <end position="372"/>
    </location>
</feature>
<feature type="domain" description="RING-type" evidence="7">
    <location>
        <begin position="5"/>
        <end position="93"/>
    </location>
</feature>
<dbReference type="PANTHER" id="PTHR12618:SF20">
    <property type="entry name" value="PHD AND RING FINGER DOMAIN-CONTAINING PROTEIN 1"/>
    <property type="match status" value="1"/>
</dbReference>
<evidence type="ECO:0000256" key="4">
    <source>
        <dbReference type="PROSITE-ProRule" id="PRU00175"/>
    </source>
</evidence>
<reference evidence="8 9" key="1">
    <citation type="submission" date="2020-01" db="EMBL/GenBank/DDBJ databases">
        <authorList>
            <consortium name="DOE Joint Genome Institute"/>
            <person name="Haridas S."/>
            <person name="Albert R."/>
            <person name="Binder M."/>
            <person name="Bloem J."/>
            <person name="Labutti K."/>
            <person name="Salamov A."/>
            <person name="Andreopoulos B."/>
            <person name="Baker S.E."/>
            <person name="Barry K."/>
            <person name="Bills G."/>
            <person name="Bluhm B.H."/>
            <person name="Cannon C."/>
            <person name="Castanera R."/>
            <person name="Culley D.E."/>
            <person name="Daum C."/>
            <person name="Ezra D."/>
            <person name="Gonzalez J.B."/>
            <person name="Henrissat B."/>
            <person name="Kuo A."/>
            <person name="Liang C."/>
            <person name="Lipzen A."/>
            <person name="Lutzoni F."/>
            <person name="Magnuson J."/>
            <person name="Mondo S."/>
            <person name="Nolan M."/>
            <person name="Ohm R."/>
            <person name="Pangilinan J."/>
            <person name="Park H.-J.H."/>
            <person name="Ramirez L."/>
            <person name="Alfaro M."/>
            <person name="Sun H."/>
            <person name="Tritt A."/>
            <person name="Yoshinaga Y."/>
            <person name="Zwiers L.-H.L."/>
            <person name="Turgeon B.G."/>
            <person name="Goodwin S.B."/>
            <person name="Spatafora J.W."/>
            <person name="Crous P.W."/>
            <person name="Grigoriev I.V."/>
        </authorList>
    </citation>
    <scope>NUCLEOTIDE SEQUENCE [LARGE SCALE GENOMIC DNA]</scope>
    <source>
        <strain evidence="8 9">CBS 611.86</strain>
    </source>
</reference>
<dbReference type="SMART" id="SM00249">
    <property type="entry name" value="PHD"/>
    <property type="match status" value="1"/>
</dbReference>
<dbReference type="InterPro" id="IPR013083">
    <property type="entry name" value="Znf_RING/FYVE/PHD"/>
</dbReference>
<evidence type="ECO:0000256" key="3">
    <source>
        <dbReference type="ARBA" id="ARBA00022833"/>
    </source>
</evidence>
<feature type="compositionally biased region" description="Basic and acidic residues" evidence="5">
    <location>
        <begin position="303"/>
        <end position="316"/>
    </location>
</feature>
<gene>
    <name evidence="8" type="ORF">BDV95DRAFT_632728</name>
</gene>
<dbReference type="OrthoDB" id="8062037at2759"/>
<dbReference type="Gene3D" id="3.30.40.10">
    <property type="entry name" value="Zinc/RING finger domain, C3HC4 (zinc finger)"/>
    <property type="match status" value="2"/>
</dbReference>
<evidence type="ECO:0000313" key="9">
    <source>
        <dbReference type="Proteomes" id="UP000481861"/>
    </source>
</evidence>
<evidence type="ECO:0008006" key="10">
    <source>
        <dbReference type="Google" id="ProtNLM"/>
    </source>
</evidence>
<proteinExistence type="predicted"/>
<feature type="region of interest" description="Disordered" evidence="5">
    <location>
        <begin position="330"/>
        <end position="422"/>
    </location>
</feature>
<evidence type="ECO:0000256" key="5">
    <source>
        <dbReference type="SAM" id="MobiDB-lite"/>
    </source>
</evidence>
<dbReference type="EMBL" id="JAADJZ010000040">
    <property type="protein sequence ID" value="KAF2864765.1"/>
    <property type="molecule type" value="Genomic_DNA"/>
</dbReference>
<keyword evidence="9" id="KW-1185">Reference proteome</keyword>
<feature type="compositionally biased region" description="Low complexity" evidence="5">
    <location>
        <begin position="290"/>
        <end position="301"/>
    </location>
</feature>
<evidence type="ECO:0000256" key="2">
    <source>
        <dbReference type="ARBA" id="ARBA00022771"/>
    </source>
</evidence>
<dbReference type="SUPFAM" id="SSF57903">
    <property type="entry name" value="FYVE/PHD zinc finger"/>
    <property type="match status" value="1"/>
</dbReference>
<dbReference type="SUPFAM" id="SSF57850">
    <property type="entry name" value="RING/U-box"/>
    <property type="match status" value="1"/>
</dbReference>
<dbReference type="PROSITE" id="PS50016">
    <property type="entry name" value="ZF_PHD_2"/>
    <property type="match status" value="1"/>
</dbReference>
<dbReference type="GO" id="GO:0008270">
    <property type="term" value="F:zinc ion binding"/>
    <property type="evidence" value="ECO:0007669"/>
    <property type="project" value="UniProtKB-KW"/>
</dbReference>
<feature type="region of interest" description="Disordered" evidence="5">
    <location>
        <begin position="454"/>
        <end position="538"/>
    </location>
</feature>
<dbReference type="Proteomes" id="UP000481861">
    <property type="component" value="Unassembled WGS sequence"/>
</dbReference>
<dbReference type="InterPro" id="IPR001965">
    <property type="entry name" value="Znf_PHD"/>
</dbReference>
<dbReference type="AlphaFoldDB" id="A0A7C8ME41"/>
<keyword evidence="3" id="KW-0862">Zinc</keyword>
<comment type="caution">
    <text evidence="8">The sequence shown here is derived from an EMBL/GenBank/DDBJ whole genome shotgun (WGS) entry which is preliminary data.</text>
</comment>
<feature type="region of interest" description="Disordered" evidence="5">
    <location>
        <begin position="288"/>
        <end position="316"/>
    </location>
</feature>
<evidence type="ECO:0000313" key="8">
    <source>
        <dbReference type="EMBL" id="KAF2864765.1"/>
    </source>
</evidence>